<comment type="caution">
    <text evidence="1">The sequence shown here is derived from an EMBL/GenBank/DDBJ whole genome shotgun (WGS) entry which is preliminary data.</text>
</comment>
<organism evidence="1 2">
    <name type="scientific">Cytobacillus purgationiresistens</name>
    <dbReference type="NCBI Taxonomy" id="863449"/>
    <lineage>
        <taxon>Bacteria</taxon>
        <taxon>Bacillati</taxon>
        <taxon>Bacillota</taxon>
        <taxon>Bacilli</taxon>
        <taxon>Bacillales</taxon>
        <taxon>Bacillaceae</taxon>
        <taxon>Cytobacillus</taxon>
    </lineage>
</organism>
<protein>
    <submittedName>
        <fullName evidence="1">Uncharacterized protein</fullName>
    </submittedName>
</protein>
<evidence type="ECO:0000313" key="2">
    <source>
        <dbReference type="Proteomes" id="UP001238088"/>
    </source>
</evidence>
<dbReference type="RefSeq" id="WP_307477843.1">
    <property type="nucleotide sequence ID" value="NZ_JAUSUB010000024.1"/>
</dbReference>
<dbReference type="EMBL" id="JAUSUB010000024">
    <property type="protein sequence ID" value="MDQ0272489.1"/>
    <property type="molecule type" value="Genomic_DNA"/>
</dbReference>
<evidence type="ECO:0000313" key="1">
    <source>
        <dbReference type="EMBL" id="MDQ0272489.1"/>
    </source>
</evidence>
<accession>A0ABU0AMK1</accession>
<proteinExistence type="predicted"/>
<name>A0ABU0AMK1_9BACI</name>
<keyword evidence="2" id="KW-1185">Reference proteome</keyword>
<dbReference type="Proteomes" id="UP001238088">
    <property type="component" value="Unassembled WGS sequence"/>
</dbReference>
<reference evidence="1 2" key="1">
    <citation type="submission" date="2023-07" db="EMBL/GenBank/DDBJ databases">
        <title>Genomic Encyclopedia of Type Strains, Phase IV (KMG-IV): sequencing the most valuable type-strain genomes for metagenomic binning, comparative biology and taxonomic classification.</title>
        <authorList>
            <person name="Goeker M."/>
        </authorList>
    </citation>
    <scope>NUCLEOTIDE SEQUENCE [LARGE SCALE GENOMIC DNA]</scope>
    <source>
        <strain evidence="1 2">DSM 23494</strain>
    </source>
</reference>
<gene>
    <name evidence="1" type="ORF">J2S17_004381</name>
</gene>
<sequence length="299" mass="32783">MKKKLTLGSLAMVLIAVAVFGTVAYFSKSFTSTGNTAQAAKFNVDTVNAQGQTIGDGQFALGGKLQPGMDPVEVYQFQIKKNDTEVPLEYNVDLIPSGDLFPSDGSSPIKLKMERKVAGAWEEVNHGTAFRPESDSEDFRIFASWPHGNNDIAFQGKTGNIKLEVIATQVDEEEKGPFYTGKVTFKATPNGSAKSTTNKGVVFNKNADGLKVIDVTMGDGNGDFERTVGNFKITESVSGGETWYRVVTASEYYASDKTVWRLTEDRVDTSKKGTIHFNKGNNTYLTIESEALYNWFVKK</sequence>